<protein>
    <submittedName>
        <fullName evidence="1">DNA packaging protein</fullName>
    </submittedName>
</protein>
<dbReference type="AlphaFoldDB" id="A0A3N2QV72"/>
<proteinExistence type="predicted"/>
<comment type="caution">
    <text evidence="1">The sequence shown here is derived from an EMBL/GenBank/DDBJ whole genome shotgun (WGS) entry which is preliminary data.</text>
</comment>
<dbReference type="InterPro" id="IPR010906">
    <property type="entry name" value="Phage_lambda_Nu1_terminase-ssu"/>
</dbReference>
<dbReference type="OrthoDB" id="7867235at2"/>
<dbReference type="EMBL" id="RDRB01000008">
    <property type="protein sequence ID" value="ROT99072.1"/>
    <property type="molecule type" value="Genomic_DNA"/>
</dbReference>
<reference evidence="1 2" key="1">
    <citation type="submission" date="2018-10" db="EMBL/GenBank/DDBJ databases">
        <title>Histidinibacterium lentulum gen. nov., sp. nov., a marine bacterium from the culture broth of Picochlorum sp. 122.</title>
        <authorList>
            <person name="Wang G."/>
        </authorList>
    </citation>
    <scope>NUCLEOTIDE SEQUENCE [LARGE SCALE GENOMIC DNA]</scope>
    <source>
        <strain evidence="1 2">B17</strain>
    </source>
</reference>
<dbReference type="Pfam" id="PF07471">
    <property type="entry name" value="Phage_Nu1"/>
    <property type="match status" value="1"/>
</dbReference>
<organism evidence="1 2">
    <name type="scientific">Histidinibacterium lentulum</name>
    <dbReference type="NCBI Taxonomy" id="2480588"/>
    <lineage>
        <taxon>Bacteria</taxon>
        <taxon>Pseudomonadati</taxon>
        <taxon>Pseudomonadota</taxon>
        <taxon>Alphaproteobacteria</taxon>
        <taxon>Rhodobacterales</taxon>
        <taxon>Paracoccaceae</taxon>
        <taxon>Histidinibacterium</taxon>
    </lineage>
</organism>
<dbReference type="Proteomes" id="UP000268016">
    <property type="component" value="Unassembled WGS sequence"/>
</dbReference>
<keyword evidence="2" id="KW-1185">Reference proteome</keyword>
<dbReference type="RefSeq" id="WP_123643256.1">
    <property type="nucleotide sequence ID" value="NZ_ML119088.1"/>
</dbReference>
<evidence type="ECO:0000313" key="2">
    <source>
        <dbReference type="Proteomes" id="UP000268016"/>
    </source>
</evidence>
<accession>A0A3N2QV72</accession>
<evidence type="ECO:0000313" key="1">
    <source>
        <dbReference type="EMBL" id="ROT99072.1"/>
    </source>
</evidence>
<gene>
    <name evidence="1" type="ORF">EAT49_15765</name>
</gene>
<sequence length="165" mass="18248">MRIFSELPMEGTAVHRIGGKDLCDLLNLTSGALTDLKKREIAVHLGRDSYDLEETVRRYVTHLRSTAARWGDPEQVPQLTAEKARLAKEQADAQALKNAKMRGELVEASEVENTWADVLRQLRARLLAIPSRLRADLPGLDAATVAAIDRALRDTLSEIAADDHA</sequence>
<name>A0A3N2QV72_9RHOB</name>